<dbReference type="PRINTS" id="PR00081">
    <property type="entry name" value="GDHRDH"/>
</dbReference>
<dbReference type="NCBIfam" id="NF009466">
    <property type="entry name" value="PRK12826.1-2"/>
    <property type="match status" value="1"/>
</dbReference>
<comment type="caution">
    <text evidence="3">The sequence shown here is derived from an EMBL/GenBank/DDBJ whole genome shotgun (WGS) entry which is preliminary data.</text>
</comment>
<dbReference type="InterPro" id="IPR002347">
    <property type="entry name" value="SDR_fam"/>
</dbReference>
<dbReference type="NCBIfam" id="NF005559">
    <property type="entry name" value="PRK07231.1"/>
    <property type="match status" value="1"/>
</dbReference>
<keyword evidence="2" id="KW-0560">Oxidoreductase</keyword>
<evidence type="ECO:0000256" key="2">
    <source>
        <dbReference type="ARBA" id="ARBA00023002"/>
    </source>
</evidence>
<organism evidence="3 4">
    <name type="scientific">Paenibacillus aceris</name>
    <dbReference type="NCBI Taxonomy" id="869555"/>
    <lineage>
        <taxon>Bacteria</taxon>
        <taxon>Bacillati</taxon>
        <taxon>Bacillota</taxon>
        <taxon>Bacilli</taxon>
        <taxon>Bacillales</taxon>
        <taxon>Paenibacillaceae</taxon>
        <taxon>Paenibacillus</taxon>
    </lineage>
</organism>
<accession>A0ABS4HYW6</accession>
<gene>
    <name evidence="3" type="ORF">J2Z65_002345</name>
</gene>
<protein>
    <submittedName>
        <fullName evidence="3">NAD(P)-dependent dehydrogenase (Short-subunit alcohol dehydrogenase family)</fullName>
    </submittedName>
</protein>
<dbReference type="PRINTS" id="PR00080">
    <property type="entry name" value="SDRFAMILY"/>
</dbReference>
<comment type="similarity">
    <text evidence="1">Belongs to the short-chain dehydrogenases/reductases (SDR) family.</text>
</comment>
<dbReference type="CDD" id="cd05233">
    <property type="entry name" value="SDR_c"/>
    <property type="match status" value="1"/>
</dbReference>
<dbReference type="EMBL" id="JAGGKV010000005">
    <property type="protein sequence ID" value="MBP1963129.1"/>
    <property type="molecule type" value="Genomic_DNA"/>
</dbReference>
<sequence>MKLSGKVAVITGGASGIGKAAARLFVEQGAKVVISDISDQAEETVKELSNVGGEVIFVKTNVSKEEDIQSLIAATVQHFGKLDIMIANAGIGHSAKPIEDVTLDRWQQMIDINLTGVFLCNKHAIAQMMQQGTGGAIINTASIMGHVGMMNLASYNAAKGGVANFTRSLGVSYAKHGIRINAICPGFIDTPILNGADEATRNHLVALHPIGRLGRAEEIANAMLFLASDDASFVVGTNLMVDGGYTAQ</sequence>
<name>A0ABS4HYW6_9BACL</name>
<dbReference type="PANTHER" id="PTHR24321">
    <property type="entry name" value="DEHYDROGENASES, SHORT CHAIN"/>
    <property type="match status" value="1"/>
</dbReference>
<keyword evidence="4" id="KW-1185">Reference proteome</keyword>
<dbReference type="Pfam" id="PF13561">
    <property type="entry name" value="adh_short_C2"/>
    <property type="match status" value="1"/>
</dbReference>
<dbReference type="InterPro" id="IPR036291">
    <property type="entry name" value="NAD(P)-bd_dom_sf"/>
</dbReference>
<dbReference type="Gene3D" id="3.40.50.720">
    <property type="entry name" value="NAD(P)-binding Rossmann-like Domain"/>
    <property type="match status" value="1"/>
</dbReference>
<dbReference type="InterPro" id="IPR020904">
    <property type="entry name" value="Sc_DH/Rdtase_CS"/>
</dbReference>
<evidence type="ECO:0000256" key="1">
    <source>
        <dbReference type="ARBA" id="ARBA00006484"/>
    </source>
</evidence>
<reference evidence="3 4" key="1">
    <citation type="submission" date="2021-03" db="EMBL/GenBank/DDBJ databases">
        <title>Genomic Encyclopedia of Type Strains, Phase IV (KMG-IV): sequencing the most valuable type-strain genomes for metagenomic binning, comparative biology and taxonomic classification.</title>
        <authorList>
            <person name="Goeker M."/>
        </authorList>
    </citation>
    <scope>NUCLEOTIDE SEQUENCE [LARGE SCALE GENOMIC DNA]</scope>
    <source>
        <strain evidence="3 4">DSM 24950</strain>
    </source>
</reference>
<evidence type="ECO:0000313" key="4">
    <source>
        <dbReference type="Proteomes" id="UP001519344"/>
    </source>
</evidence>
<dbReference type="PROSITE" id="PS00061">
    <property type="entry name" value="ADH_SHORT"/>
    <property type="match status" value="1"/>
</dbReference>
<dbReference type="RefSeq" id="WP_167066429.1">
    <property type="nucleotide sequence ID" value="NZ_JAAOZR010000045.1"/>
</dbReference>
<dbReference type="PANTHER" id="PTHR24321:SF11">
    <property type="entry name" value="BLR0893 PROTEIN"/>
    <property type="match status" value="1"/>
</dbReference>
<proteinExistence type="inferred from homology"/>
<dbReference type="SUPFAM" id="SSF51735">
    <property type="entry name" value="NAD(P)-binding Rossmann-fold domains"/>
    <property type="match status" value="1"/>
</dbReference>
<dbReference type="Proteomes" id="UP001519344">
    <property type="component" value="Unassembled WGS sequence"/>
</dbReference>
<evidence type="ECO:0000313" key="3">
    <source>
        <dbReference type="EMBL" id="MBP1963129.1"/>
    </source>
</evidence>